<organism evidence="8 9">
    <name type="scientific">Orchesella cincta</name>
    <name type="common">Springtail</name>
    <name type="synonym">Podura cincta</name>
    <dbReference type="NCBI Taxonomy" id="48709"/>
    <lineage>
        <taxon>Eukaryota</taxon>
        <taxon>Metazoa</taxon>
        <taxon>Ecdysozoa</taxon>
        <taxon>Arthropoda</taxon>
        <taxon>Hexapoda</taxon>
        <taxon>Collembola</taxon>
        <taxon>Entomobryomorpha</taxon>
        <taxon>Entomobryoidea</taxon>
        <taxon>Orchesellidae</taxon>
        <taxon>Orchesellinae</taxon>
        <taxon>Orchesella</taxon>
    </lineage>
</organism>
<keyword evidence="3 6" id="KW-0812">Transmembrane</keyword>
<dbReference type="STRING" id="48709.A0A1D2NAC1"/>
<evidence type="ECO:0000256" key="5">
    <source>
        <dbReference type="ARBA" id="ARBA00023136"/>
    </source>
</evidence>
<gene>
    <name evidence="8" type="ORF">Ocin01_04453</name>
</gene>
<dbReference type="SUPFAM" id="SSF81321">
    <property type="entry name" value="Family A G protein-coupled receptor-like"/>
    <property type="match status" value="1"/>
</dbReference>
<feature type="transmembrane region" description="Helical" evidence="6">
    <location>
        <begin position="119"/>
        <end position="141"/>
    </location>
</feature>
<feature type="transmembrane region" description="Helical" evidence="6">
    <location>
        <begin position="12"/>
        <end position="37"/>
    </location>
</feature>
<dbReference type="PROSITE" id="PS50262">
    <property type="entry name" value="G_PROTEIN_RECEP_F1_2"/>
    <property type="match status" value="1"/>
</dbReference>
<accession>A0A1D2NAC1</accession>
<evidence type="ECO:0000256" key="1">
    <source>
        <dbReference type="ARBA" id="ARBA00004370"/>
    </source>
</evidence>
<comment type="caution">
    <text evidence="8">The sequence shown here is derived from an EMBL/GenBank/DDBJ whole genome shotgun (WGS) entry which is preliminary data.</text>
</comment>
<keyword evidence="8" id="KW-0675">Receptor</keyword>
<dbReference type="InterPro" id="IPR017452">
    <property type="entry name" value="GPCR_Rhodpsn_7TM"/>
</dbReference>
<comment type="similarity">
    <text evidence="2">Belongs to the G-protein coupled receptor 1 family.</text>
</comment>
<reference evidence="8 9" key="1">
    <citation type="journal article" date="2016" name="Genome Biol. Evol.">
        <title>Gene Family Evolution Reflects Adaptation to Soil Environmental Stressors in the Genome of the Collembolan Orchesella cincta.</title>
        <authorList>
            <person name="Faddeeva-Vakhrusheva A."/>
            <person name="Derks M.F."/>
            <person name="Anvar S.Y."/>
            <person name="Agamennone V."/>
            <person name="Suring W."/>
            <person name="Smit S."/>
            <person name="van Straalen N.M."/>
            <person name="Roelofs D."/>
        </authorList>
    </citation>
    <scope>NUCLEOTIDE SEQUENCE [LARGE SCALE GENOMIC DNA]</scope>
    <source>
        <tissue evidence="8">Mixed pool</tissue>
    </source>
</reference>
<evidence type="ECO:0000313" key="9">
    <source>
        <dbReference type="Proteomes" id="UP000094527"/>
    </source>
</evidence>
<keyword evidence="4 6" id="KW-1133">Transmembrane helix</keyword>
<dbReference type="OMA" id="KDEYMEM"/>
<dbReference type="AlphaFoldDB" id="A0A1D2NAC1"/>
<evidence type="ECO:0000256" key="6">
    <source>
        <dbReference type="SAM" id="Phobius"/>
    </source>
</evidence>
<evidence type="ECO:0000259" key="7">
    <source>
        <dbReference type="PROSITE" id="PS50262"/>
    </source>
</evidence>
<sequence>MKDWGRGPVTLFMYYMPFLLSLLGRSGSSYMTVLITVERFLVIRYPIKSGSWFTPTTTKLMTVGVAIFAVLLNIPRVSSLILSRNDIGRDVPSLHNMEYIIRSTELEEFWYHSLKSVHYLIDMMVPFPLLIIFNILLFIEIKRFTSKRKELSRKQMKDIRAARMFVPVVIVLFLCNIEPMTHYLTLHITGMYYRELVLLLNLSITVNASANLPIYYARGSSFRLEIQSALPAWWFQCRNQKPVDFKTGEISMTGKNTPASSSNNCDPYY</sequence>
<keyword evidence="5 6" id="KW-0472">Membrane</keyword>
<proteinExistence type="inferred from homology"/>
<feature type="transmembrane region" description="Helical" evidence="6">
    <location>
        <begin position="162"/>
        <end position="184"/>
    </location>
</feature>
<dbReference type="Pfam" id="PF00001">
    <property type="entry name" value="7tm_1"/>
    <property type="match status" value="1"/>
</dbReference>
<dbReference type="InterPro" id="IPR000276">
    <property type="entry name" value="GPCR_Rhodpsn"/>
</dbReference>
<evidence type="ECO:0000313" key="8">
    <source>
        <dbReference type="EMBL" id="ODN02209.1"/>
    </source>
</evidence>
<dbReference type="GO" id="GO:0004930">
    <property type="term" value="F:G protein-coupled receptor activity"/>
    <property type="evidence" value="ECO:0007669"/>
    <property type="project" value="InterPro"/>
</dbReference>
<dbReference type="PANTHER" id="PTHR46641:SF18">
    <property type="entry name" value="G-PROTEIN COUPLED RECEPTORS FAMILY 1 PROFILE DOMAIN-CONTAINING PROTEIN"/>
    <property type="match status" value="1"/>
</dbReference>
<evidence type="ECO:0000256" key="4">
    <source>
        <dbReference type="ARBA" id="ARBA00022989"/>
    </source>
</evidence>
<dbReference type="InterPro" id="IPR052954">
    <property type="entry name" value="GPCR-Ligand_Int"/>
</dbReference>
<dbReference type="Gene3D" id="1.20.1070.10">
    <property type="entry name" value="Rhodopsin 7-helix transmembrane proteins"/>
    <property type="match status" value="1"/>
</dbReference>
<name>A0A1D2NAC1_ORCCI</name>
<keyword evidence="9" id="KW-1185">Reference proteome</keyword>
<comment type="subcellular location">
    <subcellularLocation>
        <location evidence="1">Membrane</location>
    </subcellularLocation>
</comment>
<dbReference type="GO" id="GO:0016020">
    <property type="term" value="C:membrane"/>
    <property type="evidence" value="ECO:0007669"/>
    <property type="project" value="UniProtKB-SubCell"/>
</dbReference>
<feature type="domain" description="G-protein coupled receptors family 1 profile" evidence="7">
    <location>
        <begin position="1"/>
        <end position="215"/>
    </location>
</feature>
<dbReference type="OrthoDB" id="10011262at2759"/>
<protein>
    <submittedName>
        <fullName evidence="8">FMRFamide receptor</fullName>
    </submittedName>
</protein>
<feature type="transmembrane region" description="Helical" evidence="6">
    <location>
        <begin position="58"/>
        <end position="75"/>
    </location>
</feature>
<dbReference type="PANTHER" id="PTHR46641">
    <property type="entry name" value="FMRFAMIDE RECEPTOR-RELATED"/>
    <property type="match status" value="1"/>
</dbReference>
<dbReference type="EMBL" id="LJIJ01000120">
    <property type="protein sequence ID" value="ODN02209.1"/>
    <property type="molecule type" value="Genomic_DNA"/>
</dbReference>
<evidence type="ECO:0000256" key="3">
    <source>
        <dbReference type="ARBA" id="ARBA00022692"/>
    </source>
</evidence>
<evidence type="ECO:0000256" key="2">
    <source>
        <dbReference type="ARBA" id="ARBA00010663"/>
    </source>
</evidence>
<dbReference type="Proteomes" id="UP000094527">
    <property type="component" value="Unassembled WGS sequence"/>
</dbReference>